<evidence type="ECO:0000256" key="3">
    <source>
        <dbReference type="ARBA" id="ARBA00022525"/>
    </source>
</evidence>
<dbReference type="Gene3D" id="2.60.40.1280">
    <property type="match status" value="1"/>
</dbReference>
<dbReference type="GO" id="GO:0007155">
    <property type="term" value="P:cell adhesion"/>
    <property type="evidence" value="ECO:0007669"/>
    <property type="project" value="InterPro"/>
</dbReference>
<name>A0A239ZRW8_9STAP</name>
<dbReference type="CDD" id="cd00222">
    <property type="entry name" value="CollagenBindB"/>
    <property type="match status" value="9"/>
</dbReference>
<evidence type="ECO:0000256" key="4">
    <source>
        <dbReference type="ARBA" id="ARBA00022729"/>
    </source>
</evidence>
<reference evidence="10 11" key="1">
    <citation type="submission" date="2017-06" db="EMBL/GenBank/DDBJ databases">
        <authorList>
            <consortium name="Pathogen Informatics"/>
        </authorList>
    </citation>
    <scope>NUCLEOTIDE SEQUENCE [LARGE SCALE GENOMIC DNA]</scope>
    <source>
        <strain evidence="10 11">NCTC13839</strain>
    </source>
</reference>
<dbReference type="Pfam" id="PF17802">
    <property type="entry name" value="SpaA"/>
    <property type="match status" value="1"/>
</dbReference>
<keyword evidence="2" id="KW-0134">Cell wall</keyword>
<evidence type="ECO:0000256" key="8">
    <source>
        <dbReference type="SAM" id="SignalP"/>
    </source>
</evidence>
<feature type="compositionally biased region" description="Basic and acidic residues" evidence="6">
    <location>
        <begin position="1403"/>
        <end position="1419"/>
    </location>
</feature>
<dbReference type="KEGG" id="sste:SAMEA4384403_1822"/>
<dbReference type="NCBIfam" id="TIGR01167">
    <property type="entry name" value="LPXTG_anchor"/>
    <property type="match status" value="1"/>
</dbReference>
<dbReference type="InterPro" id="IPR008966">
    <property type="entry name" value="Adhesion_dom_sf"/>
</dbReference>
<dbReference type="EMBL" id="LT906462">
    <property type="protein sequence ID" value="SNV73689.1"/>
    <property type="molecule type" value="Genomic_DNA"/>
</dbReference>
<evidence type="ECO:0000256" key="2">
    <source>
        <dbReference type="ARBA" id="ARBA00022512"/>
    </source>
</evidence>
<dbReference type="InterPro" id="IPR019931">
    <property type="entry name" value="LPXTG_anchor"/>
</dbReference>
<protein>
    <submittedName>
        <fullName evidence="10">Collagen adhesin</fullName>
    </submittedName>
</protein>
<dbReference type="Gene3D" id="2.60.40.1140">
    <property type="entry name" value="Collagen-binding surface protein Cna, B-type domain"/>
    <property type="match status" value="10"/>
</dbReference>
<dbReference type="Gene3D" id="2.60.40.740">
    <property type="match status" value="1"/>
</dbReference>
<feature type="transmembrane region" description="Helical" evidence="7">
    <location>
        <begin position="1438"/>
        <end position="1454"/>
    </location>
</feature>
<dbReference type="Proteomes" id="UP000242084">
    <property type="component" value="Chromosome 1"/>
</dbReference>
<feature type="region of interest" description="Disordered" evidence="6">
    <location>
        <begin position="1383"/>
        <end position="1428"/>
    </location>
</feature>
<keyword evidence="11" id="KW-1185">Reference proteome</keyword>
<feature type="signal peptide" evidence="8">
    <location>
        <begin position="1"/>
        <end position="24"/>
    </location>
</feature>
<dbReference type="InterPro" id="IPR041033">
    <property type="entry name" value="SpaA_PFL_dom_1"/>
</dbReference>
<dbReference type="InterPro" id="IPR008454">
    <property type="entry name" value="Collagen-bd_Cna-like_B-typ_dom"/>
</dbReference>
<dbReference type="Pfam" id="PF05738">
    <property type="entry name" value="Cna_B"/>
    <property type="match status" value="10"/>
</dbReference>
<keyword evidence="4 8" id="KW-0732">Signal</keyword>
<feature type="domain" description="Gram-positive cocci surface proteins LPxTG" evidence="9">
    <location>
        <begin position="1427"/>
        <end position="1458"/>
    </location>
</feature>
<keyword evidence="10" id="KW-0176">Collagen</keyword>
<dbReference type="SUPFAM" id="SSF49401">
    <property type="entry name" value="Bacterial adhesins"/>
    <property type="match status" value="2"/>
</dbReference>
<dbReference type="Gene3D" id="2.60.40.10">
    <property type="entry name" value="Immunoglobulins"/>
    <property type="match status" value="1"/>
</dbReference>
<feature type="chain" id="PRO_5039516687" evidence="8">
    <location>
        <begin position="25"/>
        <end position="1458"/>
    </location>
</feature>
<dbReference type="SUPFAM" id="SSF49478">
    <property type="entry name" value="Cna protein B-type domain"/>
    <property type="match status" value="10"/>
</dbReference>
<comment type="subcellular location">
    <subcellularLocation>
        <location evidence="1">Secreted</location>
        <location evidence="1">Cell wall</location>
        <topology evidence="1">Peptidoglycan-anchor</topology>
    </subcellularLocation>
</comment>
<keyword evidence="3" id="KW-0964">Secreted</keyword>
<dbReference type="PROSITE" id="PS50847">
    <property type="entry name" value="GRAM_POS_ANCHORING"/>
    <property type="match status" value="1"/>
</dbReference>
<keyword evidence="7" id="KW-0812">Transmembrane</keyword>
<keyword evidence="7" id="KW-1133">Transmembrane helix</keyword>
<evidence type="ECO:0000313" key="11">
    <source>
        <dbReference type="Proteomes" id="UP000242084"/>
    </source>
</evidence>
<organism evidence="10 11">
    <name type="scientific">Mammaliicoccus stepanovicii</name>
    <dbReference type="NCBI Taxonomy" id="643214"/>
    <lineage>
        <taxon>Bacteria</taxon>
        <taxon>Bacillati</taxon>
        <taxon>Bacillota</taxon>
        <taxon>Bacilli</taxon>
        <taxon>Bacillales</taxon>
        <taxon>Staphylococcaceae</taxon>
        <taxon>Mammaliicoccus</taxon>
    </lineage>
</organism>
<sequence>MGKKLVVFSVFMLLLNLFSPFVNGEKVFAEGQDISARNVTNLTVNPEVMNDGANAKVRVTFDDTGGKIKSGDFIKVDWPSNNQGKIEGFSKTIPLEIRGKKVGEVVINKDGATITFSDNIETFDDASGFAEFEIQGRNYTDTQQEDDKNVTIKSGNTSKVVTIHKGESGTESVFYDKTGDILPEDTSHVRWFLNINNEQKPVSKEIRVNDQIQEGQQLELESLNIRIDGTHSNYFSGPDAIAKFQEYIPGAVITADQDKNTIDVYIPQGYASNNQFTIAYKTKITNEKQKEFINRSQAWYQEHGKEEVNGKSFDYTVQNISGDAGIEGTEKGELKIFKKDKDTKSPISNVKFKLTRADGNVIINNQQEVEIITNNEGIANIKGLPSGKYIVKETEAPAPYQFDKDKTYEFELKDEDNVGYFLEVDNEKKEIKTKDVTAKKVWEDGKTNHPTIFFKLYQKSSDGSVVPVENAEIKKLESGITEVTWENVLESDQEGNKIEYVAQEVNEQGESTVPKGYTKKEEGLTITNTEKELEKTKIAVEKIWDDKNNQDGKRAKEVQVQLYKIVDNKKESVGEVVSLSSENNWSYEWQNLDKLDSNDNVIDYKVEEINTTGGYESSISKVNDNSFAITNTYKPESTKVSGEKVWKDHDNQDGKRPEKVTVNLLANGEKIDSVEVSEQDGWQYEFNQLPKYKDGQEIKYTVTEDHVKDYSTTIDEHTITNEYTPGKTTATVTKQWDDKNNQDGKRPKSIEVALLADGKETGKTITLNESNNWTHTWTDLAEKAKGKTIDYTVKELTEVKGYEVSINNQDMGDLNITNTYKPESTKVSGEKVWKDHDNQDGKRPEKVTVNLLANGEKIDSVEVSEQDGWQYEFNQLPKYKDGQEIKYTVTEDHVKDYSTTIDGHTITNEYTPGKTTATVTKQWDDKNNQDGKRPKSIEVALLADGKETGKTITLNESNNWTHTWTDLAEKAKGKTIDYTVKELTEVKGYEVSINNQDMGDLNITNTYKPESTKVSGEKVWKDHDNQDGKRPEKVTVNLLANGEKIDSVEVSEQDGWQYEFNQLPKYKDGQEIKYTVTEDHVKDYSTTIDGHTITNEYTPGKTTATVTKQWDDKNNQDGKRPKSIEVALLADGKETGKTITLNESNNWTHTWTDLAEKAKGKTIDYTVKELTEVKGYEVSINNQDMGDLNITNTYKPESTKVSGEKVWKDHDNQDGKRPEKVTVNLLANGEKIDSVEVSEQDGWQYEFNQLPKYKDGQEIKYTVTEDHVKDYSTTIDGHTITNEYTPGKTTATVTKQWDDKNNQDGKRPKSIEVALLADGKETGKTITLNESNNWTHTWTDLAEKAKGKTISYSVRENNKKQNYKVTVNDRNIGNMMIINTLIDDQPTPKKPKPNEPNNSNDLNKPKPNDTNKSEHKGQNKDNSSNGLPQTGEAIAKSWITWVAILLLVAGIFLIRRKR</sequence>
<evidence type="ECO:0000313" key="10">
    <source>
        <dbReference type="EMBL" id="SNV73689.1"/>
    </source>
</evidence>
<evidence type="ECO:0000256" key="5">
    <source>
        <dbReference type="ARBA" id="ARBA00023088"/>
    </source>
</evidence>
<accession>A0A239ZRW8</accession>
<gene>
    <name evidence="10" type="primary">cna</name>
    <name evidence="10" type="ORF">SAMEA4384403_01822</name>
</gene>
<keyword evidence="5" id="KW-0572">Peptidoglycan-anchor</keyword>
<evidence type="ECO:0000259" key="9">
    <source>
        <dbReference type="PROSITE" id="PS50847"/>
    </source>
</evidence>
<evidence type="ECO:0000256" key="6">
    <source>
        <dbReference type="SAM" id="MobiDB-lite"/>
    </source>
</evidence>
<proteinExistence type="predicted"/>
<evidence type="ECO:0000256" key="1">
    <source>
        <dbReference type="ARBA" id="ARBA00004168"/>
    </source>
</evidence>
<dbReference type="InterPro" id="IPR011252">
    <property type="entry name" value="Fibrogen-bd_dom1"/>
</dbReference>
<dbReference type="RefSeq" id="WP_095088808.1">
    <property type="nucleotide sequence ID" value="NZ_LT906462.1"/>
</dbReference>
<dbReference type="InterPro" id="IPR013783">
    <property type="entry name" value="Ig-like_fold"/>
</dbReference>
<keyword evidence="7" id="KW-0472">Membrane</keyword>
<evidence type="ECO:0000256" key="7">
    <source>
        <dbReference type="SAM" id="Phobius"/>
    </source>
</evidence>